<keyword evidence="7" id="KW-0735">Signal-anchor</keyword>
<dbReference type="InterPro" id="IPR031481">
    <property type="entry name" value="Glyco_tran_10_N"/>
</dbReference>
<evidence type="ECO:0000313" key="15">
    <source>
        <dbReference type="EMBL" id="KAK7079190.1"/>
    </source>
</evidence>
<sequence length="308" mass="36162">MGFGFGQAPFQLAKCEVDTCLTTGNRSLVSLKDYDAIIFHFRATSPKDMPRSRYYHQRWIFEEIESSAYVFQDPAIYNGLFNWTMTFRRDSDIVNAYGRIFKVGSPINATVTRINYAEGKTKMAAWFVSNCYSKSSREKIVRKLQKHFEVDVFGRCGPYTCPHTKQCYEFLEKNYKFYFSFENSLCKDYVTEKLFQILKYNIVPVVYGLADYDLTAPPDSFINVLDYPDLDSLAKYLKYLDSNDTAYSMYFRWKGFFKIENGWSNTAQSFCDLCKKLHQDNTPKVYDDINKWFIIQGNCKKLKTKGWF</sequence>
<evidence type="ECO:0000256" key="11">
    <source>
        <dbReference type="ARBA" id="ARBA00023180"/>
    </source>
</evidence>
<dbReference type="AlphaFoldDB" id="A0AAN8XHW6"/>
<gene>
    <name evidence="15" type="primary">FUT7_2</name>
    <name evidence="15" type="ORF">SK128_001806</name>
</gene>
<comment type="similarity">
    <text evidence="3 12">Belongs to the glycosyltransferase 10 family.</text>
</comment>
<evidence type="ECO:0000256" key="6">
    <source>
        <dbReference type="ARBA" id="ARBA00022692"/>
    </source>
</evidence>
<keyword evidence="16" id="KW-1185">Reference proteome</keyword>
<evidence type="ECO:0000313" key="16">
    <source>
        <dbReference type="Proteomes" id="UP001381693"/>
    </source>
</evidence>
<keyword evidence="9 12" id="KW-0333">Golgi apparatus</keyword>
<evidence type="ECO:0000256" key="10">
    <source>
        <dbReference type="ARBA" id="ARBA00023136"/>
    </source>
</evidence>
<dbReference type="Pfam" id="PF17039">
    <property type="entry name" value="Glyco_tran_10_N"/>
    <property type="match status" value="1"/>
</dbReference>
<keyword evidence="5 12" id="KW-0808">Transferase</keyword>
<dbReference type="GO" id="GO:0008417">
    <property type="term" value="F:fucosyltransferase activity"/>
    <property type="evidence" value="ECO:0007669"/>
    <property type="project" value="InterPro"/>
</dbReference>
<dbReference type="GO" id="GO:0032580">
    <property type="term" value="C:Golgi cisterna membrane"/>
    <property type="evidence" value="ECO:0007669"/>
    <property type="project" value="UniProtKB-SubCell"/>
</dbReference>
<reference evidence="15 16" key="1">
    <citation type="submission" date="2023-11" db="EMBL/GenBank/DDBJ databases">
        <title>Halocaridina rubra genome assembly.</title>
        <authorList>
            <person name="Smith C."/>
        </authorList>
    </citation>
    <scope>NUCLEOTIDE SEQUENCE [LARGE SCALE GENOMIC DNA]</scope>
    <source>
        <strain evidence="15">EP-1</strain>
        <tissue evidence="15">Whole</tissue>
    </source>
</reference>
<dbReference type="PANTHER" id="PTHR48438">
    <property type="entry name" value="ALPHA-(1,3)-FUCOSYLTRANSFERASE C-RELATED"/>
    <property type="match status" value="1"/>
</dbReference>
<keyword evidence="4 12" id="KW-0328">Glycosyltransferase</keyword>
<dbReference type="EC" id="2.4.1.-" evidence="12"/>
<dbReference type="Gene3D" id="3.40.50.11660">
    <property type="entry name" value="Glycosyl transferase family 10, C-terminal domain"/>
    <property type="match status" value="1"/>
</dbReference>
<evidence type="ECO:0000256" key="4">
    <source>
        <dbReference type="ARBA" id="ARBA00022676"/>
    </source>
</evidence>
<evidence type="ECO:0000259" key="14">
    <source>
        <dbReference type="Pfam" id="PF17039"/>
    </source>
</evidence>
<feature type="domain" description="Fucosyltransferase C-terminal" evidence="13">
    <location>
        <begin position="118"/>
        <end position="292"/>
    </location>
</feature>
<evidence type="ECO:0000256" key="7">
    <source>
        <dbReference type="ARBA" id="ARBA00022968"/>
    </source>
</evidence>
<dbReference type="SUPFAM" id="SSF53756">
    <property type="entry name" value="UDP-Glycosyltransferase/glycogen phosphorylase"/>
    <property type="match status" value="1"/>
</dbReference>
<dbReference type="Pfam" id="PF00852">
    <property type="entry name" value="Glyco_transf_10"/>
    <property type="match status" value="1"/>
</dbReference>
<dbReference type="FunFam" id="3.40.50.11660:FF:000004">
    <property type="entry name" value="Glycoprotein 3-alpha-L-fucosyltransferase A"/>
    <property type="match status" value="1"/>
</dbReference>
<proteinExistence type="inferred from homology"/>
<keyword evidence="6 12" id="KW-0812">Transmembrane</keyword>
<evidence type="ECO:0000256" key="9">
    <source>
        <dbReference type="ARBA" id="ARBA00023034"/>
    </source>
</evidence>
<dbReference type="InterPro" id="IPR001503">
    <property type="entry name" value="Glyco_trans_10"/>
</dbReference>
<feature type="domain" description="Fucosyltransferase N-terminal" evidence="14">
    <location>
        <begin position="8"/>
        <end position="98"/>
    </location>
</feature>
<evidence type="ECO:0000256" key="2">
    <source>
        <dbReference type="ARBA" id="ARBA00004922"/>
    </source>
</evidence>
<dbReference type="Proteomes" id="UP001381693">
    <property type="component" value="Unassembled WGS sequence"/>
</dbReference>
<evidence type="ECO:0000259" key="13">
    <source>
        <dbReference type="Pfam" id="PF00852"/>
    </source>
</evidence>
<name>A0AAN8XHW6_HALRR</name>
<keyword evidence="10" id="KW-0472">Membrane</keyword>
<evidence type="ECO:0000256" key="3">
    <source>
        <dbReference type="ARBA" id="ARBA00008919"/>
    </source>
</evidence>
<accession>A0AAN8XHW6</accession>
<evidence type="ECO:0000256" key="12">
    <source>
        <dbReference type="RuleBase" id="RU003832"/>
    </source>
</evidence>
<keyword evidence="8" id="KW-1133">Transmembrane helix</keyword>
<organism evidence="15 16">
    <name type="scientific">Halocaridina rubra</name>
    <name type="common">Hawaiian red shrimp</name>
    <dbReference type="NCBI Taxonomy" id="373956"/>
    <lineage>
        <taxon>Eukaryota</taxon>
        <taxon>Metazoa</taxon>
        <taxon>Ecdysozoa</taxon>
        <taxon>Arthropoda</taxon>
        <taxon>Crustacea</taxon>
        <taxon>Multicrustacea</taxon>
        <taxon>Malacostraca</taxon>
        <taxon>Eumalacostraca</taxon>
        <taxon>Eucarida</taxon>
        <taxon>Decapoda</taxon>
        <taxon>Pleocyemata</taxon>
        <taxon>Caridea</taxon>
        <taxon>Atyoidea</taxon>
        <taxon>Atyidae</taxon>
        <taxon>Halocaridina</taxon>
    </lineage>
</organism>
<protein>
    <recommendedName>
        <fullName evidence="12">Fucosyltransferase</fullName>
        <ecNumber evidence="12">2.4.1.-</ecNumber>
    </recommendedName>
</protein>
<dbReference type="InterPro" id="IPR038577">
    <property type="entry name" value="GT10-like_C_sf"/>
</dbReference>
<comment type="caution">
    <text evidence="15">The sequence shown here is derived from an EMBL/GenBank/DDBJ whole genome shotgun (WGS) entry which is preliminary data.</text>
</comment>
<evidence type="ECO:0000256" key="8">
    <source>
        <dbReference type="ARBA" id="ARBA00022989"/>
    </source>
</evidence>
<comment type="subcellular location">
    <subcellularLocation>
        <location evidence="1 12">Golgi apparatus</location>
        <location evidence="1 12">Golgi stack membrane</location>
        <topology evidence="1 12">Single-pass type II membrane protein</topology>
    </subcellularLocation>
</comment>
<dbReference type="PANTHER" id="PTHR48438:SF1">
    <property type="entry name" value="ALPHA-(1,3)-FUCOSYLTRANSFERASE C-RELATED"/>
    <property type="match status" value="1"/>
</dbReference>
<comment type="pathway">
    <text evidence="2">Protein modification; protein glycosylation.</text>
</comment>
<dbReference type="InterPro" id="IPR055270">
    <property type="entry name" value="Glyco_tran_10_C"/>
</dbReference>
<keyword evidence="11" id="KW-0325">Glycoprotein</keyword>
<evidence type="ECO:0000256" key="1">
    <source>
        <dbReference type="ARBA" id="ARBA00004447"/>
    </source>
</evidence>
<dbReference type="EMBL" id="JAXCGZ010007566">
    <property type="protein sequence ID" value="KAK7079190.1"/>
    <property type="molecule type" value="Genomic_DNA"/>
</dbReference>
<evidence type="ECO:0000256" key="5">
    <source>
        <dbReference type="ARBA" id="ARBA00022679"/>
    </source>
</evidence>